<dbReference type="SUPFAM" id="SSF51445">
    <property type="entry name" value="(Trans)glycosidases"/>
    <property type="match status" value="1"/>
</dbReference>
<dbReference type="Proteomes" id="UP000218267">
    <property type="component" value="Chromosome"/>
</dbReference>
<dbReference type="RefSeq" id="WP_096427759.1">
    <property type="nucleotide sequence ID" value="NZ_AP018042.1"/>
</dbReference>
<reference evidence="2 3" key="1">
    <citation type="journal article" date="2018" name="Mar. Genomics">
        <title>Complete genome sequence of Marinifilaceae bacterium strain SPP2, isolated from the Antarctic marine sediment.</title>
        <authorList>
            <person name="Watanabe M."/>
            <person name="Kojima H."/>
            <person name="Fukui M."/>
        </authorList>
    </citation>
    <scope>NUCLEOTIDE SEQUENCE [LARGE SCALE GENOMIC DNA]</scope>
    <source>
        <strain evidence="2 3">SPP2</strain>
    </source>
</reference>
<dbReference type="OrthoDB" id="9758822at2"/>
<reference evidence="3" key="2">
    <citation type="journal article" date="2020" name="Antonie Van Leeuwenhoek">
        <title>Labilibaculum antarcticum sp. nov., a novel facultative anaerobic, psychrotorelant bacterium isolated from marine sediment of Antarctica.</title>
        <authorList>
            <person name="Watanabe M."/>
            <person name="Kojima H."/>
            <person name="Fukui M."/>
        </authorList>
    </citation>
    <scope>NUCLEOTIDE SEQUENCE [LARGE SCALE GENOMIC DNA]</scope>
    <source>
        <strain evidence="3">SPP2</strain>
    </source>
</reference>
<evidence type="ECO:0000313" key="2">
    <source>
        <dbReference type="EMBL" id="BAX78844.1"/>
    </source>
</evidence>
<dbReference type="Gene3D" id="3.20.20.70">
    <property type="entry name" value="Aldolase class I"/>
    <property type="match status" value="1"/>
</dbReference>
<accession>A0A1Y1CEU2</accession>
<feature type="signal peptide" evidence="1">
    <location>
        <begin position="1"/>
        <end position="28"/>
    </location>
</feature>
<keyword evidence="3" id="KW-1185">Reference proteome</keyword>
<dbReference type="EMBL" id="AP018042">
    <property type="protein sequence ID" value="BAX78844.1"/>
    <property type="molecule type" value="Genomic_DNA"/>
</dbReference>
<dbReference type="InterPro" id="IPR013785">
    <property type="entry name" value="Aldolase_TIM"/>
</dbReference>
<gene>
    <name evidence="2" type="ORF">ALGA_0451</name>
</gene>
<dbReference type="KEGG" id="mbas:ALGA_0451"/>
<dbReference type="AlphaFoldDB" id="A0A1Y1CEU2"/>
<evidence type="ECO:0000256" key="1">
    <source>
        <dbReference type="SAM" id="SignalP"/>
    </source>
</evidence>
<organism evidence="2 3">
    <name type="scientific">Labilibaculum antarcticum</name>
    <dbReference type="NCBI Taxonomy" id="1717717"/>
    <lineage>
        <taxon>Bacteria</taxon>
        <taxon>Pseudomonadati</taxon>
        <taxon>Bacteroidota</taxon>
        <taxon>Bacteroidia</taxon>
        <taxon>Marinilabiliales</taxon>
        <taxon>Marinifilaceae</taxon>
        <taxon>Labilibaculum</taxon>
    </lineage>
</organism>
<name>A0A1Y1CEU2_9BACT</name>
<feature type="chain" id="PRO_5012733875" evidence="1">
    <location>
        <begin position="29"/>
        <end position="689"/>
    </location>
</feature>
<keyword evidence="1" id="KW-0732">Signal</keyword>
<sequence length="689" mass="77410">MIGKQDYKFKRFIAIAAMLIMICSFGNATNYSGKNPGSANLINTGSQYTFSNNVLSFTFQLDFNNLSITTISDLENNSKNYLQVGELFKLVLNDESTIIDSKMTAGTASIEKLIGNSQSLRVRERFNGWKVVIPFIYSSGDKELSLTWSAILRDESNYINQEISFTATAGDWDIDRIYMIDITGAGAIKVDRDAGSPFLAGQFFFGQETPVAQCFVTNDQATAYFPRQYLTHEGESFTQTSAIGVFSSNQARRGFQYYLERERIREHYAFLHYNTWWDINDSAVNETNIIDRINAFGQELVVERGVNLKGFIVDDGYDDLNNNTASTIWELNKSQFPNGISPLKEAAAKYGANMGFWMSPAGGYGGVAERVAIARKVNSNTETHTDGTFKISGSNYYSIFKTAVFKKMDSDVQSFKFDRISGSEDVYAVAKLSQEMRKKNNQVFINATVGTWGSPYFLWFFDSFWRQGYDARGAVDVTRDQQVTYRDSESYKLTYHNPLVPLNSLMIHGIGQGVSYQGKSYSHDADGNPLDMTKFANLQDFRDEVKNYFAQGLNLQELYITPSLMTEECWDVLAEAAKWGHANHDVLLDAHFIGGNPGHSELYGVASWSKDKAILMLRNPSAKADTISLDPLTAFNIPKSDYTDFILVDPFDFSAQRLSFEIGVTRIFTIPASSILLFEAIPVKDIDLK</sequence>
<dbReference type="InterPro" id="IPR017853">
    <property type="entry name" value="GH"/>
</dbReference>
<protein>
    <submittedName>
        <fullName evidence="2">Enterotoxin</fullName>
    </submittedName>
</protein>
<evidence type="ECO:0000313" key="3">
    <source>
        <dbReference type="Proteomes" id="UP000218267"/>
    </source>
</evidence>
<proteinExistence type="predicted"/>